<gene>
    <name evidence="4" type="primary">PLAC9</name>
</gene>
<keyword evidence="2" id="KW-0732">Signal</keyword>
<keyword evidence="1" id="KW-0175">Coiled coil</keyword>
<feature type="signal peptide" evidence="2">
    <location>
        <begin position="1"/>
        <end position="21"/>
    </location>
</feature>
<dbReference type="PANTHER" id="PTHR37355">
    <property type="entry name" value="PLACENTA-SPECIFIC PROTEIN 9"/>
    <property type="match status" value="1"/>
</dbReference>
<keyword evidence="3" id="KW-1185">Reference proteome</keyword>
<evidence type="ECO:0000256" key="1">
    <source>
        <dbReference type="SAM" id="Coils"/>
    </source>
</evidence>
<evidence type="ECO:0000313" key="4">
    <source>
        <dbReference type="RefSeq" id="XP_015278251.1"/>
    </source>
</evidence>
<dbReference type="Pfam" id="PF15205">
    <property type="entry name" value="PLAC9"/>
    <property type="match status" value="1"/>
</dbReference>
<evidence type="ECO:0000256" key="2">
    <source>
        <dbReference type="SAM" id="SignalP"/>
    </source>
</evidence>
<feature type="coiled-coil region" evidence="1">
    <location>
        <begin position="45"/>
        <end position="72"/>
    </location>
</feature>
<reference evidence="4" key="1">
    <citation type="submission" date="2025-08" db="UniProtKB">
        <authorList>
            <consortium name="RefSeq"/>
        </authorList>
    </citation>
    <scope>IDENTIFICATION</scope>
</reference>
<name>A0ABM1KX14_GEKJA</name>
<dbReference type="Proteomes" id="UP000694871">
    <property type="component" value="Unplaced"/>
</dbReference>
<dbReference type="RefSeq" id="XP_015278251.1">
    <property type="nucleotide sequence ID" value="XM_015422765.1"/>
</dbReference>
<dbReference type="PANTHER" id="PTHR37355:SF1">
    <property type="entry name" value="PLACENTA-SPECIFIC PROTEIN 9"/>
    <property type="match status" value="1"/>
</dbReference>
<dbReference type="InterPro" id="IPR027941">
    <property type="entry name" value="PLAC9"/>
</dbReference>
<protein>
    <submittedName>
        <fullName evidence="4">Placenta-specific protein 9</fullName>
    </submittedName>
</protein>
<organism evidence="3 4">
    <name type="scientific">Gekko japonicus</name>
    <name type="common">Schlegel's Japanese gecko</name>
    <dbReference type="NCBI Taxonomy" id="146911"/>
    <lineage>
        <taxon>Eukaryota</taxon>
        <taxon>Metazoa</taxon>
        <taxon>Chordata</taxon>
        <taxon>Craniata</taxon>
        <taxon>Vertebrata</taxon>
        <taxon>Euteleostomi</taxon>
        <taxon>Lepidosauria</taxon>
        <taxon>Squamata</taxon>
        <taxon>Bifurcata</taxon>
        <taxon>Gekkota</taxon>
        <taxon>Gekkonidae</taxon>
        <taxon>Gekkoninae</taxon>
        <taxon>Gekko</taxon>
    </lineage>
</organism>
<dbReference type="GeneID" id="107120119"/>
<evidence type="ECO:0000313" key="3">
    <source>
        <dbReference type="Proteomes" id="UP000694871"/>
    </source>
</evidence>
<proteinExistence type="predicted"/>
<sequence>MFSTWALLFLLMLSKPALVAADPVRIDPQGHPERNDWCDNHNTIHRRLENIQEKVEKTVDHLESEVKSLLSAVSETAWNVPLAPETPLLDIFEDPS</sequence>
<feature type="chain" id="PRO_5046298885" evidence="2">
    <location>
        <begin position="22"/>
        <end position="96"/>
    </location>
</feature>
<accession>A0ABM1KX14</accession>